<name>A0ABX5B6Q8_9SPIR</name>
<accession>A0ABX5B6Q8</accession>
<gene>
    <name evidence="5" type="ORF">DJ52_02350</name>
</gene>
<feature type="domain" description="Glycosyltransferase 2-like" evidence="4">
    <location>
        <begin position="9"/>
        <end position="171"/>
    </location>
</feature>
<dbReference type="PANTHER" id="PTHR22916:SF51">
    <property type="entry name" value="GLYCOSYLTRANSFERASE EPSH-RELATED"/>
    <property type="match status" value="1"/>
</dbReference>
<evidence type="ECO:0000259" key="4">
    <source>
        <dbReference type="Pfam" id="PF00535"/>
    </source>
</evidence>
<evidence type="ECO:0000313" key="5">
    <source>
        <dbReference type="EMBL" id="PPS22868.1"/>
    </source>
</evidence>
<protein>
    <recommendedName>
        <fullName evidence="4">Glycosyltransferase 2-like domain-containing protein</fullName>
    </recommendedName>
</protein>
<dbReference type="InterPro" id="IPR001173">
    <property type="entry name" value="Glyco_trans_2-like"/>
</dbReference>
<proteinExistence type="predicted"/>
<dbReference type="CDD" id="cd00761">
    <property type="entry name" value="Glyco_tranf_GTA_type"/>
    <property type="match status" value="1"/>
</dbReference>
<evidence type="ECO:0000313" key="6">
    <source>
        <dbReference type="Proteomes" id="UP000238924"/>
    </source>
</evidence>
<dbReference type="InterPro" id="IPR029044">
    <property type="entry name" value="Nucleotide-diphossugar_trans"/>
</dbReference>
<keyword evidence="6" id="KW-1185">Reference proteome</keyword>
<evidence type="ECO:0000256" key="2">
    <source>
        <dbReference type="ARBA" id="ARBA00022679"/>
    </source>
</evidence>
<evidence type="ECO:0000256" key="3">
    <source>
        <dbReference type="SAM" id="Coils"/>
    </source>
</evidence>
<evidence type="ECO:0000256" key="1">
    <source>
        <dbReference type="ARBA" id="ARBA00022676"/>
    </source>
</evidence>
<dbReference type="EMBL" id="JJMJ01000038">
    <property type="protein sequence ID" value="PPS22868.1"/>
    <property type="molecule type" value="Genomic_DNA"/>
</dbReference>
<dbReference type="RefSeq" id="WP_104617980.1">
    <property type="nucleotide sequence ID" value="NZ_JJMJ01000038.1"/>
</dbReference>
<reference evidence="5 6" key="1">
    <citation type="submission" date="2014-04" db="EMBL/GenBank/DDBJ databases">
        <title>Whole genome sequence of 'Brachyspira hampsonii' D13-03603F2.</title>
        <authorList>
            <person name="Patterson A.H."/>
            <person name="Chaban B."/>
            <person name="Fernando C."/>
            <person name="Harding J.C."/>
            <person name="Hill J.E."/>
        </authorList>
    </citation>
    <scope>NUCLEOTIDE SEQUENCE [LARGE SCALE GENOMIC DNA]</scope>
    <source>
        <strain evidence="5 6">D13-03603F2</strain>
    </source>
</reference>
<dbReference type="Gene3D" id="3.90.550.10">
    <property type="entry name" value="Spore Coat Polysaccharide Biosynthesis Protein SpsA, Chain A"/>
    <property type="match status" value="1"/>
</dbReference>
<dbReference type="PANTHER" id="PTHR22916">
    <property type="entry name" value="GLYCOSYLTRANSFERASE"/>
    <property type="match status" value="1"/>
</dbReference>
<feature type="coiled-coil region" evidence="3">
    <location>
        <begin position="311"/>
        <end position="338"/>
    </location>
</feature>
<comment type="caution">
    <text evidence="5">The sequence shown here is derived from an EMBL/GenBank/DDBJ whole genome shotgun (WGS) entry which is preliminary data.</text>
</comment>
<dbReference type="Pfam" id="PF00535">
    <property type="entry name" value="Glycos_transf_2"/>
    <property type="match status" value="1"/>
</dbReference>
<organism evidence="5 6">
    <name type="scientific">Brachyspira murdochii</name>
    <dbReference type="NCBI Taxonomy" id="84378"/>
    <lineage>
        <taxon>Bacteria</taxon>
        <taxon>Pseudomonadati</taxon>
        <taxon>Spirochaetota</taxon>
        <taxon>Spirochaetia</taxon>
        <taxon>Brachyspirales</taxon>
        <taxon>Brachyspiraceae</taxon>
        <taxon>Brachyspira</taxon>
    </lineage>
</organism>
<dbReference type="Proteomes" id="UP000238924">
    <property type="component" value="Unassembled WGS sequence"/>
</dbReference>
<keyword evidence="1" id="KW-0328">Glycosyltransferase</keyword>
<keyword evidence="3" id="KW-0175">Coiled coil</keyword>
<keyword evidence="2" id="KW-0808">Transferase</keyword>
<sequence length="426" mass="50077">MNIENYKISVIVPSYNSERYISRCLNSLINQTYKNLEIIVVDDCSTDNSYQIVKEFQNKHNNIISLRNENNKKTFETRRVGMKAATGDYIGFCDSDDFHESNAFEYLLNLILKNDYDMSSGIFVHNENNWPCPKNSIIYTLNNYDLYKNLFNKKEIHSLSTSLFKKEVIKKSLEEIPENINISNADDFLLFGIIYYNVKSYIHGDKSIYNYCRNEMSVSKSKGVNTALARVIDYSKVYYYLEQLLINRNQYETYKTQLADIGMGMAKAAMERLKNNADNYIELWEKNSSEAMKKLLINNILSNKLQESIDFKNFKDKISKIETEIKNLKDNVFEIENNINHLNIYNNNLNNILGNIINTIVWWIPIRKLRDNFRNKMLRPDQTRPDQTRPDQTRPDLICKEYIYTNNNNIIIINKLQPMLQDKIAA</sequence>
<dbReference type="SUPFAM" id="SSF53448">
    <property type="entry name" value="Nucleotide-diphospho-sugar transferases"/>
    <property type="match status" value="1"/>
</dbReference>